<dbReference type="Proteomes" id="UP000734854">
    <property type="component" value="Unassembled WGS sequence"/>
</dbReference>
<dbReference type="AlphaFoldDB" id="A0A8J5KB52"/>
<sequence>MVLWELTAITAYFLGLKRTYRLALRLQRRLVGPNHPRIRQFIHRRTRKVFDVAVTVHKNIQQRDIEVGRNLGNWILRRLDSMKPSAQIRRPPSGLPSTNSNLPKHIAKTSQSHGVKENNIKATDESNGRMLFNSLNIRLRHIPTIPIMSEARKSAEWNSPCSRISSKPYSFSFLRRNSPVFRDDIGKWMLY</sequence>
<dbReference type="PANTHER" id="PTHR35998">
    <property type="entry name" value="OS02G0127900 PROTEIN"/>
    <property type="match status" value="1"/>
</dbReference>
<protein>
    <submittedName>
        <fullName evidence="1">Uncharacterized protein</fullName>
    </submittedName>
</protein>
<dbReference type="OrthoDB" id="2018352at2759"/>
<keyword evidence="2" id="KW-1185">Reference proteome</keyword>
<comment type="caution">
    <text evidence="1">The sequence shown here is derived from an EMBL/GenBank/DDBJ whole genome shotgun (WGS) entry which is preliminary data.</text>
</comment>
<proteinExistence type="predicted"/>
<evidence type="ECO:0000313" key="2">
    <source>
        <dbReference type="Proteomes" id="UP000734854"/>
    </source>
</evidence>
<dbReference type="PANTHER" id="PTHR35998:SF1">
    <property type="entry name" value="OS02G0127900 PROTEIN"/>
    <property type="match status" value="1"/>
</dbReference>
<gene>
    <name evidence="1" type="ORF">ZIOFF_059121</name>
</gene>
<reference evidence="1 2" key="1">
    <citation type="submission" date="2020-08" db="EMBL/GenBank/DDBJ databases">
        <title>Plant Genome Project.</title>
        <authorList>
            <person name="Zhang R.-G."/>
        </authorList>
    </citation>
    <scope>NUCLEOTIDE SEQUENCE [LARGE SCALE GENOMIC DNA]</scope>
    <source>
        <tissue evidence="1">Rhizome</tissue>
    </source>
</reference>
<evidence type="ECO:0000313" key="1">
    <source>
        <dbReference type="EMBL" id="KAG6482490.1"/>
    </source>
</evidence>
<dbReference type="EMBL" id="JACMSC010000016">
    <property type="protein sequence ID" value="KAG6482490.1"/>
    <property type="molecule type" value="Genomic_DNA"/>
</dbReference>
<name>A0A8J5KB52_ZINOF</name>
<organism evidence="1 2">
    <name type="scientific">Zingiber officinale</name>
    <name type="common">Ginger</name>
    <name type="synonym">Amomum zingiber</name>
    <dbReference type="NCBI Taxonomy" id="94328"/>
    <lineage>
        <taxon>Eukaryota</taxon>
        <taxon>Viridiplantae</taxon>
        <taxon>Streptophyta</taxon>
        <taxon>Embryophyta</taxon>
        <taxon>Tracheophyta</taxon>
        <taxon>Spermatophyta</taxon>
        <taxon>Magnoliopsida</taxon>
        <taxon>Liliopsida</taxon>
        <taxon>Zingiberales</taxon>
        <taxon>Zingiberaceae</taxon>
        <taxon>Zingiber</taxon>
    </lineage>
</organism>
<accession>A0A8J5KB52</accession>